<dbReference type="Pfam" id="PF21016">
    <property type="entry name" value="RlmN_N"/>
    <property type="match status" value="1"/>
</dbReference>
<evidence type="ECO:0000256" key="5">
    <source>
        <dbReference type="ARBA" id="ARBA00022603"/>
    </source>
</evidence>
<evidence type="ECO:0000256" key="3">
    <source>
        <dbReference type="ARBA" id="ARBA00022490"/>
    </source>
</evidence>
<keyword evidence="10 12" id="KW-0408">Iron</keyword>
<dbReference type="Pfam" id="PF04055">
    <property type="entry name" value="Radical_SAM"/>
    <property type="match status" value="1"/>
</dbReference>
<comment type="catalytic activity">
    <reaction evidence="12">
        <text>adenosine(2503) in 23S rRNA + 2 reduced [2Fe-2S]-[ferredoxin] + 2 S-adenosyl-L-methionine = 2-methyladenosine(2503) in 23S rRNA + 5'-deoxyadenosine + L-methionine + 2 oxidized [2Fe-2S]-[ferredoxin] + S-adenosyl-L-homocysteine</text>
        <dbReference type="Rhea" id="RHEA:42916"/>
        <dbReference type="Rhea" id="RHEA-COMP:10000"/>
        <dbReference type="Rhea" id="RHEA-COMP:10001"/>
        <dbReference type="Rhea" id="RHEA-COMP:10152"/>
        <dbReference type="Rhea" id="RHEA-COMP:10282"/>
        <dbReference type="ChEBI" id="CHEBI:17319"/>
        <dbReference type="ChEBI" id="CHEBI:33737"/>
        <dbReference type="ChEBI" id="CHEBI:33738"/>
        <dbReference type="ChEBI" id="CHEBI:57844"/>
        <dbReference type="ChEBI" id="CHEBI:57856"/>
        <dbReference type="ChEBI" id="CHEBI:59789"/>
        <dbReference type="ChEBI" id="CHEBI:74411"/>
        <dbReference type="ChEBI" id="CHEBI:74497"/>
        <dbReference type="EC" id="2.1.1.192"/>
    </reaction>
</comment>
<comment type="caution">
    <text evidence="14">The sequence shown here is derived from an EMBL/GenBank/DDBJ whole genome shotgun (WGS) entry which is preliminary data.</text>
</comment>
<dbReference type="GO" id="GO:0000049">
    <property type="term" value="F:tRNA binding"/>
    <property type="evidence" value="ECO:0007669"/>
    <property type="project" value="UniProtKB-UniRule"/>
</dbReference>
<accession>A0A151AQM4</accession>
<dbReference type="EMBL" id="LTBB01000002">
    <property type="protein sequence ID" value="KYH29936.1"/>
    <property type="molecule type" value="Genomic_DNA"/>
</dbReference>
<comment type="miscellaneous">
    <text evidence="12">Reaction proceeds by a ping-pong mechanism involving intermediate methylation of a conserved cysteine residue.</text>
</comment>
<evidence type="ECO:0000256" key="8">
    <source>
        <dbReference type="ARBA" id="ARBA00022694"/>
    </source>
</evidence>
<organism evidence="14 15">
    <name type="scientific">Clostridium colicanis DSM 13634</name>
    <dbReference type="NCBI Taxonomy" id="1121305"/>
    <lineage>
        <taxon>Bacteria</taxon>
        <taxon>Bacillati</taxon>
        <taxon>Bacillota</taxon>
        <taxon>Clostridia</taxon>
        <taxon>Eubacteriales</taxon>
        <taxon>Clostridiaceae</taxon>
        <taxon>Clostridium</taxon>
    </lineage>
</organism>
<dbReference type="GO" id="GO:0002935">
    <property type="term" value="F:tRNA (adenine(37)-C2)-methyltransferase activity"/>
    <property type="evidence" value="ECO:0007669"/>
    <property type="project" value="UniProtKB-UniRule"/>
</dbReference>
<dbReference type="InterPro" id="IPR004383">
    <property type="entry name" value="rRNA_lsu_MTrfase_RlmN/Cfr"/>
</dbReference>
<dbReference type="CDD" id="cd01335">
    <property type="entry name" value="Radical_SAM"/>
    <property type="match status" value="1"/>
</dbReference>
<keyword evidence="15" id="KW-1185">Reference proteome</keyword>
<sequence>MKNILDFSLEDLKLWMEENNEGKFRAKQIFEWIYKKGIFDFDNMTNISKDIKNKLKDNFYIGVPQTVNKYTSNIDGTQKFLFKYRDGNIIESVIMKYKYGNTICVSTQVGCRMGCKFCASTIGGIVRNLTHGEIAGQILRAQSEINERISNVVLMGSGEPLDNYDNVIKFIKLINSEEGLNIGQRHITLSTCGIVPKIKELADKELQITLAISLHAPSDDIRKTMMPIANKYSLNEIVDACRYYSVKTNRRITFEYALVKGVNDKKEHAKELCNLLKGLLCHVNLIPINEIKENDYKKSNMKDIDAFKETLTRCGIETTIRREMGSDINAACGQLRKNYMESN</sequence>
<comment type="function">
    <text evidence="12">Specifically methylates position 2 of adenine 2503 in 23S rRNA and position 2 of adenine 37 in tRNAs.</text>
</comment>
<dbReference type="GO" id="GO:0070475">
    <property type="term" value="P:rRNA base methylation"/>
    <property type="evidence" value="ECO:0007669"/>
    <property type="project" value="UniProtKB-UniRule"/>
</dbReference>
<feature type="active site" description="S-methylcysteine intermediate" evidence="12">
    <location>
        <position position="332"/>
    </location>
</feature>
<name>A0A151AQM4_9CLOT</name>
<dbReference type="SFLD" id="SFLDF00275">
    <property type="entry name" value="adenosine_C2_methyltransferase"/>
    <property type="match status" value="1"/>
</dbReference>
<comment type="subcellular location">
    <subcellularLocation>
        <location evidence="1 12">Cytoplasm</location>
    </subcellularLocation>
</comment>
<feature type="binding site" evidence="12">
    <location>
        <position position="118"/>
    </location>
    <ligand>
        <name>[4Fe-4S] cluster</name>
        <dbReference type="ChEBI" id="CHEBI:49883"/>
        <note>4Fe-4S-S-AdoMet</note>
    </ligand>
</feature>
<dbReference type="PATRIC" id="fig|1121305.3.peg.579"/>
<evidence type="ECO:0000256" key="1">
    <source>
        <dbReference type="ARBA" id="ARBA00004496"/>
    </source>
</evidence>
<keyword evidence="5 12" id="KW-0489">Methyltransferase</keyword>
<evidence type="ECO:0000313" key="15">
    <source>
        <dbReference type="Proteomes" id="UP000075374"/>
    </source>
</evidence>
<dbReference type="FunFam" id="3.20.20.70:FF:000014">
    <property type="entry name" value="Probable dual-specificity RNA methyltransferase RlmN"/>
    <property type="match status" value="1"/>
</dbReference>
<dbReference type="GO" id="GO:0070040">
    <property type="term" value="F:rRNA (adenine(2503)-C2-)-methyltransferase activity"/>
    <property type="evidence" value="ECO:0007669"/>
    <property type="project" value="UniProtKB-UniRule"/>
</dbReference>
<evidence type="ECO:0000256" key="2">
    <source>
        <dbReference type="ARBA" id="ARBA00022485"/>
    </source>
</evidence>
<dbReference type="PANTHER" id="PTHR30544">
    <property type="entry name" value="23S RRNA METHYLTRANSFERASE"/>
    <property type="match status" value="1"/>
</dbReference>
<dbReference type="GO" id="GO:0046872">
    <property type="term" value="F:metal ion binding"/>
    <property type="evidence" value="ECO:0007669"/>
    <property type="project" value="UniProtKB-KW"/>
</dbReference>
<feature type="binding site" evidence="12">
    <location>
        <position position="289"/>
    </location>
    <ligand>
        <name>S-adenosyl-L-methionine</name>
        <dbReference type="ChEBI" id="CHEBI:59789"/>
    </ligand>
</feature>
<protein>
    <recommendedName>
        <fullName evidence="12">Probable dual-specificity RNA methyltransferase RlmN</fullName>
        <ecNumber evidence="12">2.1.1.192</ecNumber>
    </recommendedName>
    <alternativeName>
        <fullName evidence="12">23S rRNA (adenine(2503)-C(2))-methyltransferase</fullName>
    </alternativeName>
    <alternativeName>
        <fullName evidence="12">23S rRNA m2A2503 methyltransferase</fullName>
    </alternativeName>
    <alternativeName>
        <fullName evidence="12">Ribosomal RNA large subunit methyltransferase N</fullName>
    </alternativeName>
    <alternativeName>
        <fullName evidence="12">tRNA (adenine(37)-C(2))-methyltransferase</fullName>
    </alternativeName>
    <alternativeName>
        <fullName evidence="12">tRNA m2A37 methyltransferase</fullName>
    </alternativeName>
</protein>
<evidence type="ECO:0000256" key="12">
    <source>
        <dbReference type="HAMAP-Rule" id="MF_01849"/>
    </source>
</evidence>
<evidence type="ECO:0000256" key="11">
    <source>
        <dbReference type="ARBA" id="ARBA00023014"/>
    </source>
</evidence>
<feature type="binding site" evidence="12">
    <location>
        <position position="111"/>
    </location>
    <ligand>
        <name>[4Fe-4S] cluster</name>
        <dbReference type="ChEBI" id="CHEBI:49883"/>
        <note>4Fe-4S-S-AdoMet</note>
    </ligand>
</feature>
<feature type="binding site" evidence="12">
    <location>
        <position position="115"/>
    </location>
    <ligand>
        <name>[4Fe-4S] cluster</name>
        <dbReference type="ChEBI" id="CHEBI:49883"/>
        <note>4Fe-4S-S-AdoMet</note>
    </ligand>
</feature>
<feature type="binding site" evidence="12">
    <location>
        <begin position="158"/>
        <end position="159"/>
    </location>
    <ligand>
        <name>S-adenosyl-L-methionine</name>
        <dbReference type="ChEBI" id="CHEBI:59789"/>
    </ligand>
</feature>
<evidence type="ECO:0000256" key="9">
    <source>
        <dbReference type="ARBA" id="ARBA00022723"/>
    </source>
</evidence>
<dbReference type="InterPro" id="IPR058240">
    <property type="entry name" value="rSAM_sf"/>
</dbReference>
<keyword evidence="7 12" id="KW-0949">S-adenosyl-L-methionine</keyword>
<feature type="binding site" evidence="12">
    <location>
        <position position="190"/>
    </location>
    <ligand>
        <name>S-adenosyl-L-methionine</name>
        <dbReference type="ChEBI" id="CHEBI:59789"/>
    </ligand>
</feature>
<evidence type="ECO:0000256" key="4">
    <source>
        <dbReference type="ARBA" id="ARBA00022552"/>
    </source>
</evidence>
<dbReference type="Proteomes" id="UP000075374">
    <property type="component" value="Unassembled WGS sequence"/>
</dbReference>
<dbReference type="SUPFAM" id="SSF102114">
    <property type="entry name" value="Radical SAM enzymes"/>
    <property type="match status" value="1"/>
</dbReference>
<keyword evidence="12" id="KW-1015">Disulfide bond</keyword>
<dbReference type="InterPro" id="IPR040072">
    <property type="entry name" value="Methyltransferase_A"/>
</dbReference>
<dbReference type="STRING" id="1121305.CLCOL_05740"/>
<dbReference type="AlphaFoldDB" id="A0A151AQM4"/>
<dbReference type="GO" id="GO:0005737">
    <property type="term" value="C:cytoplasm"/>
    <property type="evidence" value="ECO:0007669"/>
    <property type="project" value="UniProtKB-SubCell"/>
</dbReference>
<evidence type="ECO:0000313" key="14">
    <source>
        <dbReference type="EMBL" id="KYH29936.1"/>
    </source>
</evidence>
<comment type="cofactor">
    <cofactor evidence="12">
        <name>[4Fe-4S] cluster</name>
        <dbReference type="ChEBI" id="CHEBI:49883"/>
    </cofactor>
    <text evidence="12">Binds 1 [4Fe-4S] cluster. The cluster is coordinated with 3 cysteines and an exchangeable S-adenosyl-L-methionine.</text>
</comment>
<dbReference type="Gene3D" id="3.20.20.70">
    <property type="entry name" value="Aldolase class I"/>
    <property type="match status" value="1"/>
</dbReference>
<keyword evidence="3 12" id="KW-0963">Cytoplasm</keyword>
<evidence type="ECO:0000256" key="6">
    <source>
        <dbReference type="ARBA" id="ARBA00022679"/>
    </source>
</evidence>
<feature type="domain" description="Radical SAM core" evidence="13">
    <location>
        <begin position="97"/>
        <end position="327"/>
    </location>
</feature>
<evidence type="ECO:0000256" key="7">
    <source>
        <dbReference type="ARBA" id="ARBA00022691"/>
    </source>
</evidence>
<feature type="active site" description="Proton acceptor" evidence="12">
    <location>
        <position position="91"/>
    </location>
</feature>
<dbReference type="RefSeq" id="WP_061857500.1">
    <property type="nucleotide sequence ID" value="NZ_LTBB01000002.1"/>
</dbReference>
<reference evidence="14 15" key="1">
    <citation type="submission" date="2016-02" db="EMBL/GenBank/DDBJ databases">
        <title>Genome sequence of Clostridium colicanis DSM 13634.</title>
        <authorList>
            <person name="Poehlein A."/>
            <person name="Daniel R."/>
        </authorList>
    </citation>
    <scope>NUCLEOTIDE SEQUENCE [LARGE SCALE GENOMIC DNA]</scope>
    <source>
        <strain evidence="14 15">DSM 13634</strain>
    </source>
</reference>
<dbReference type="HAMAP" id="MF_01849">
    <property type="entry name" value="RNA_methyltr_RlmN"/>
    <property type="match status" value="1"/>
</dbReference>
<proteinExistence type="inferred from homology"/>
<comment type="catalytic activity">
    <reaction evidence="12">
        <text>adenosine(37) in tRNA + 2 reduced [2Fe-2S]-[ferredoxin] + 2 S-adenosyl-L-methionine = 2-methyladenosine(37) in tRNA + 5'-deoxyadenosine + L-methionine + 2 oxidized [2Fe-2S]-[ferredoxin] + S-adenosyl-L-homocysteine</text>
        <dbReference type="Rhea" id="RHEA:43332"/>
        <dbReference type="Rhea" id="RHEA-COMP:10000"/>
        <dbReference type="Rhea" id="RHEA-COMP:10001"/>
        <dbReference type="Rhea" id="RHEA-COMP:10162"/>
        <dbReference type="Rhea" id="RHEA-COMP:10485"/>
        <dbReference type="ChEBI" id="CHEBI:17319"/>
        <dbReference type="ChEBI" id="CHEBI:33737"/>
        <dbReference type="ChEBI" id="CHEBI:33738"/>
        <dbReference type="ChEBI" id="CHEBI:57844"/>
        <dbReference type="ChEBI" id="CHEBI:57856"/>
        <dbReference type="ChEBI" id="CHEBI:59789"/>
        <dbReference type="ChEBI" id="CHEBI:74411"/>
        <dbReference type="ChEBI" id="CHEBI:74497"/>
        <dbReference type="EC" id="2.1.1.192"/>
    </reaction>
</comment>
<dbReference type="SFLD" id="SFLDG01062">
    <property type="entry name" value="methyltransferase_(Class_A)"/>
    <property type="match status" value="1"/>
</dbReference>
<comment type="caution">
    <text evidence="12">Lacks conserved residue(s) required for the propagation of feature annotation.</text>
</comment>
<evidence type="ECO:0000259" key="13">
    <source>
        <dbReference type="PROSITE" id="PS51918"/>
    </source>
</evidence>
<keyword evidence="2 12" id="KW-0004">4Fe-4S</keyword>
<dbReference type="Gene3D" id="1.10.150.530">
    <property type="match status" value="1"/>
</dbReference>
<comment type="similarity">
    <text evidence="12">Belongs to the radical SAM superfamily. RlmN family.</text>
</comment>
<evidence type="ECO:0000256" key="10">
    <source>
        <dbReference type="ARBA" id="ARBA00023004"/>
    </source>
</evidence>
<keyword evidence="8 12" id="KW-0819">tRNA processing</keyword>
<dbReference type="InterPro" id="IPR048641">
    <property type="entry name" value="RlmN_N"/>
</dbReference>
<keyword evidence="11 12" id="KW-0411">Iron-sulfur</keyword>
<dbReference type="GO" id="GO:0030488">
    <property type="term" value="P:tRNA methylation"/>
    <property type="evidence" value="ECO:0007669"/>
    <property type="project" value="UniProtKB-UniRule"/>
</dbReference>
<dbReference type="EC" id="2.1.1.192" evidence="12"/>
<keyword evidence="4 12" id="KW-0698">rRNA processing</keyword>
<dbReference type="PIRSF" id="PIRSF006004">
    <property type="entry name" value="CHP00048"/>
    <property type="match status" value="1"/>
</dbReference>
<dbReference type="InterPro" id="IPR013785">
    <property type="entry name" value="Aldolase_TIM"/>
</dbReference>
<dbReference type="NCBIfam" id="TIGR00048">
    <property type="entry name" value="rRNA_mod_RlmN"/>
    <property type="match status" value="1"/>
</dbReference>
<dbReference type="InterPro" id="IPR007197">
    <property type="entry name" value="rSAM"/>
</dbReference>
<dbReference type="SFLD" id="SFLDS00029">
    <property type="entry name" value="Radical_SAM"/>
    <property type="match status" value="1"/>
</dbReference>
<keyword evidence="9 12" id="KW-0479">Metal-binding</keyword>
<dbReference type="GO" id="GO:0019843">
    <property type="term" value="F:rRNA binding"/>
    <property type="evidence" value="ECO:0007669"/>
    <property type="project" value="UniProtKB-UniRule"/>
</dbReference>
<gene>
    <name evidence="12 14" type="primary">rlmN</name>
    <name evidence="14" type="ORF">CLCOL_05740</name>
</gene>
<dbReference type="InterPro" id="IPR027492">
    <property type="entry name" value="RNA_MTrfase_RlmN"/>
</dbReference>
<dbReference type="GO" id="GO:0051539">
    <property type="term" value="F:4 iron, 4 sulfur cluster binding"/>
    <property type="evidence" value="ECO:0007669"/>
    <property type="project" value="UniProtKB-UniRule"/>
</dbReference>
<dbReference type="PANTHER" id="PTHR30544:SF5">
    <property type="entry name" value="RADICAL SAM CORE DOMAIN-CONTAINING PROTEIN"/>
    <property type="match status" value="1"/>
</dbReference>
<keyword evidence="6 12" id="KW-0808">Transferase</keyword>
<dbReference type="PROSITE" id="PS51918">
    <property type="entry name" value="RADICAL_SAM"/>
    <property type="match status" value="1"/>
</dbReference>
<feature type="binding site" evidence="12">
    <location>
        <begin position="213"/>
        <end position="215"/>
    </location>
    <ligand>
        <name>S-adenosyl-L-methionine</name>
        <dbReference type="ChEBI" id="CHEBI:59789"/>
    </ligand>
</feature>